<reference evidence="2" key="1">
    <citation type="submission" date="2020-03" db="EMBL/GenBank/DDBJ databases">
        <authorList>
            <person name="He L."/>
        </authorList>
    </citation>
    <scope>NUCLEOTIDE SEQUENCE</scope>
    <source>
        <strain evidence="2">CkLH20</strain>
    </source>
</reference>
<dbReference type="SUPFAM" id="SSF53474">
    <property type="entry name" value="alpha/beta-Hydrolases"/>
    <property type="match status" value="1"/>
</dbReference>
<dbReference type="AlphaFoldDB" id="A0A9P6HXU6"/>
<dbReference type="Gene3D" id="3.40.50.1820">
    <property type="entry name" value="alpha/beta hydrolase"/>
    <property type="match status" value="1"/>
</dbReference>
<comment type="caution">
    <text evidence="2">The sequence shown here is derived from an EMBL/GenBank/DDBJ whole genome shotgun (WGS) entry which is preliminary data.</text>
</comment>
<accession>A0A9P6HXU6</accession>
<dbReference type="Pfam" id="PF12697">
    <property type="entry name" value="Abhydrolase_6"/>
    <property type="match status" value="1"/>
</dbReference>
<feature type="domain" description="AB hydrolase-1" evidence="1">
    <location>
        <begin position="6"/>
        <end position="241"/>
    </location>
</feature>
<dbReference type="EMBL" id="JAATWM020000040">
    <property type="protein sequence ID" value="KAF9872135.1"/>
    <property type="molecule type" value="Genomic_DNA"/>
</dbReference>
<dbReference type="PANTHER" id="PTHR37017">
    <property type="entry name" value="AB HYDROLASE-1 DOMAIN-CONTAINING PROTEIN-RELATED"/>
    <property type="match status" value="1"/>
</dbReference>
<proteinExistence type="predicted"/>
<organism evidence="2 3">
    <name type="scientific">Colletotrichum karsti</name>
    <dbReference type="NCBI Taxonomy" id="1095194"/>
    <lineage>
        <taxon>Eukaryota</taxon>
        <taxon>Fungi</taxon>
        <taxon>Dikarya</taxon>
        <taxon>Ascomycota</taxon>
        <taxon>Pezizomycotina</taxon>
        <taxon>Sordariomycetes</taxon>
        <taxon>Hypocreomycetidae</taxon>
        <taxon>Glomerellales</taxon>
        <taxon>Glomerellaceae</taxon>
        <taxon>Colletotrichum</taxon>
        <taxon>Colletotrichum boninense species complex</taxon>
    </lineage>
</organism>
<dbReference type="InterPro" id="IPR000073">
    <property type="entry name" value="AB_hydrolase_1"/>
</dbReference>
<sequence>MPKPTIILVHGAWHRPDHYKPFLDVLERKGYPCIAPSLPSGSTPPPEDPPAADVRCIREAAVEVADQGRKIIAVAHSYGGIVATEAFAGLGVETRAKEGKKGGVRWLVYLTAYMVSGDDSLGSVLLPHPLTWLRVEGMEAVLAEDHDYGSVFYSDLPKAEHQKLKDLLRSFPIACAAYVPKAKAYLNIKTVYVYCENDLAVPLSVQRMLVDKVKELGVGVKEESLPAGHFPSLSMPGELARVIERLLEYRARI</sequence>
<evidence type="ECO:0000313" key="2">
    <source>
        <dbReference type="EMBL" id="KAF9872135.1"/>
    </source>
</evidence>
<evidence type="ECO:0000313" key="3">
    <source>
        <dbReference type="Proteomes" id="UP000781932"/>
    </source>
</evidence>
<gene>
    <name evidence="2" type="ORF">CkaCkLH20_10472</name>
</gene>
<dbReference type="RefSeq" id="XP_038741596.1">
    <property type="nucleotide sequence ID" value="XM_038893186.1"/>
</dbReference>
<name>A0A9P6HXU6_9PEZI</name>
<evidence type="ECO:0000259" key="1">
    <source>
        <dbReference type="Pfam" id="PF12697"/>
    </source>
</evidence>
<dbReference type="OrthoDB" id="408373at2759"/>
<reference evidence="2" key="2">
    <citation type="submission" date="2020-11" db="EMBL/GenBank/DDBJ databases">
        <title>Whole genome sequencing of Colletotrichum sp.</title>
        <authorList>
            <person name="Li H."/>
        </authorList>
    </citation>
    <scope>NUCLEOTIDE SEQUENCE</scope>
    <source>
        <strain evidence="2">CkLH20</strain>
    </source>
</reference>
<keyword evidence="3" id="KW-1185">Reference proteome</keyword>
<protein>
    <recommendedName>
        <fullName evidence="1">AB hydrolase-1 domain-containing protein</fullName>
    </recommendedName>
</protein>
<dbReference type="PANTHER" id="PTHR37017:SF11">
    <property type="entry name" value="ESTERASE_LIPASE_THIOESTERASE DOMAIN-CONTAINING PROTEIN"/>
    <property type="match status" value="1"/>
</dbReference>
<dbReference type="GeneID" id="62166260"/>
<dbReference type="InterPro" id="IPR052897">
    <property type="entry name" value="Sec-Metab_Biosynth_Hydrolase"/>
</dbReference>
<dbReference type="Proteomes" id="UP000781932">
    <property type="component" value="Unassembled WGS sequence"/>
</dbReference>
<dbReference type="InterPro" id="IPR029058">
    <property type="entry name" value="AB_hydrolase_fold"/>
</dbReference>